<reference evidence="1" key="1">
    <citation type="submission" date="2019-08" db="EMBL/GenBank/DDBJ databases">
        <authorList>
            <person name="Kucharzyk K."/>
            <person name="Murdoch R.W."/>
            <person name="Higgins S."/>
            <person name="Loffler F."/>
        </authorList>
    </citation>
    <scope>NUCLEOTIDE SEQUENCE</scope>
</reference>
<dbReference type="SUPFAM" id="SSF51246">
    <property type="entry name" value="Rudiment single hybrid motif"/>
    <property type="match status" value="1"/>
</dbReference>
<dbReference type="Gene3D" id="3.30.470.20">
    <property type="entry name" value="ATP-grasp fold, B domain"/>
    <property type="match status" value="1"/>
</dbReference>
<accession>A0A645I1M9</accession>
<protein>
    <recommendedName>
        <fullName evidence="2">Biotin carboxylation domain-containing protein</fullName>
    </recommendedName>
</protein>
<evidence type="ECO:0008006" key="2">
    <source>
        <dbReference type="Google" id="ProtNLM"/>
    </source>
</evidence>
<dbReference type="InterPro" id="IPR011054">
    <property type="entry name" value="Rudment_hybrid_motif"/>
</dbReference>
<evidence type="ECO:0000313" key="1">
    <source>
        <dbReference type="EMBL" id="MPN45060.1"/>
    </source>
</evidence>
<organism evidence="1">
    <name type="scientific">bioreactor metagenome</name>
    <dbReference type="NCBI Taxonomy" id="1076179"/>
    <lineage>
        <taxon>unclassified sequences</taxon>
        <taxon>metagenomes</taxon>
        <taxon>ecological metagenomes</taxon>
    </lineage>
</organism>
<dbReference type="EMBL" id="VSSQ01104666">
    <property type="protein sequence ID" value="MPN45060.1"/>
    <property type="molecule type" value="Genomic_DNA"/>
</dbReference>
<proteinExistence type="predicted"/>
<gene>
    <name evidence="1" type="ORF">SDC9_192627</name>
</gene>
<sequence>MRSALGELLIEGIDTTMDFYLELLDNDKFLAGDFTTRDLET</sequence>
<name>A0A645I1M9_9ZZZZ</name>
<comment type="caution">
    <text evidence="1">The sequence shown here is derived from an EMBL/GenBank/DDBJ whole genome shotgun (WGS) entry which is preliminary data.</text>
</comment>
<dbReference type="AlphaFoldDB" id="A0A645I1M9"/>